<dbReference type="PATRIC" id="fig|1280953.3.peg.3992"/>
<keyword evidence="3" id="KW-1185">Reference proteome</keyword>
<dbReference type="STRING" id="1280953.HOC_20046"/>
<name>A0A059G236_9PROT</name>
<evidence type="ECO:0000313" key="2">
    <source>
        <dbReference type="EMBL" id="KCZ99135.1"/>
    </source>
</evidence>
<dbReference type="SUPFAM" id="SSF47413">
    <property type="entry name" value="lambda repressor-like DNA-binding domains"/>
    <property type="match status" value="1"/>
</dbReference>
<dbReference type="GO" id="GO:0003677">
    <property type="term" value="F:DNA binding"/>
    <property type="evidence" value="ECO:0007669"/>
    <property type="project" value="InterPro"/>
</dbReference>
<dbReference type="Proteomes" id="UP000024942">
    <property type="component" value="Unassembled WGS sequence"/>
</dbReference>
<dbReference type="EMBL" id="ARYL01000076">
    <property type="protein sequence ID" value="KCZ99135.1"/>
    <property type="molecule type" value="Genomic_DNA"/>
</dbReference>
<evidence type="ECO:0000259" key="1">
    <source>
        <dbReference type="Pfam" id="PF13443"/>
    </source>
</evidence>
<dbReference type="InterPro" id="IPR001387">
    <property type="entry name" value="Cro/C1-type_HTH"/>
</dbReference>
<sequence>MSAQKGKAGIGSSFDDFLKEEGIYEEAQEVALLRVFAWKIREAMKAKAISKVEMAKRMNTSRSQLDRILDPQNDHVELATLMRAADAVGHKLSLDLVA</sequence>
<dbReference type="RefSeq" id="WP_034742829.1">
    <property type="nucleotide sequence ID" value="NZ_ARYL01000076.1"/>
</dbReference>
<dbReference type="AlphaFoldDB" id="A0A059G236"/>
<dbReference type="eggNOG" id="COG3093">
    <property type="taxonomic scope" value="Bacteria"/>
</dbReference>
<reference evidence="2 3" key="1">
    <citation type="journal article" date="2014" name="Antonie Van Leeuwenhoek">
        <title>Hyphomonas beringensis sp. nov. and Hyphomonas chukchiensis sp. nov., isolated from surface seawater of the Bering Sea and Chukchi Sea.</title>
        <authorList>
            <person name="Li C."/>
            <person name="Lai Q."/>
            <person name="Li G."/>
            <person name="Dong C."/>
            <person name="Wang J."/>
            <person name="Liao Y."/>
            <person name="Shao Z."/>
        </authorList>
    </citation>
    <scope>NUCLEOTIDE SEQUENCE [LARGE SCALE GENOMIC DNA]</scope>
    <source>
        <strain evidence="2 3">SCH89</strain>
    </source>
</reference>
<dbReference type="InterPro" id="IPR010982">
    <property type="entry name" value="Lambda_DNA-bd_dom_sf"/>
</dbReference>
<evidence type="ECO:0000313" key="3">
    <source>
        <dbReference type="Proteomes" id="UP000024942"/>
    </source>
</evidence>
<dbReference type="Pfam" id="PF13443">
    <property type="entry name" value="HTH_26"/>
    <property type="match status" value="1"/>
</dbReference>
<dbReference type="OrthoDB" id="9809434at2"/>
<gene>
    <name evidence="2" type="ORF">HOC_20046</name>
</gene>
<feature type="domain" description="HTH cro/C1-type" evidence="1">
    <location>
        <begin position="39"/>
        <end position="89"/>
    </location>
</feature>
<accession>A0A059G236</accession>
<comment type="caution">
    <text evidence="2">The sequence shown here is derived from an EMBL/GenBank/DDBJ whole genome shotgun (WGS) entry which is preliminary data.</text>
</comment>
<protein>
    <recommendedName>
        <fullName evidence="1">HTH cro/C1-type domain-containing protein</fullName>
    </recommendedName>
</protein>
<organism evidence="2 3">
    <name type="scientific">Hyphomonas oceanitis SCH89</name>
    <dbReference type="NCBI Taxonomy" id="1280953"/>
    <lineage>
        <taxon>Bacteria</taxon>
        <taxon>Pseudomonadati</taxon>
        <taxon>Pseudomonadota</taxon>
        <taxon>Alphaproteobacteria</taxon>
        <taxon>Hyphomonadales</taxon>
        <taxon>Hyphomonadaceae</taxon>
        <taxon>Hyphomonas</taxon>
    </lineage>
</organism>
<dbReference type="Gene3D" id="1.10.260.40">
    <property type="entry name" value="lambda repressor-like DNA-binding domains"/>
    <property type="match status" value="1"/>
</dbReference>
<proteinExistence type="predicted"/>